<dbReference type="InterPro" id="IPR007527">
    <property type="entry name" value="Znf_SWIM"/>
</dbReference>
<evidence type="ECO:0000256" key="1">
    <source>
        <dbReference type="PROSITE-ProRule" id="PRU00325"/>
    </source>
</evidence>
<keyword evidence="1" id="KW-0479">Metal-binding</keyword>
<keyword evidence="1" id="KW-0862">Zinc</keyword>
<dbReference type="GO" id="GO:0008270">
    <property type="term" value="F:zinc ion binding"/>
    <property type="evidence" value="ECO:0007669"/>
    <property type="project" value="UniProtKB-KW"/>
</dbReference>
<comment type="caution">
    <text evidence="3">The sequence shown here is derived from an EMBL/GenBank/DDBJ whole genome shotgun (WGS) entry which is preliminary data.</text>
</comment>
<evidence type="ECO:0000313" key="4">
    <source>
        <dbReference type="Proteomes" id="UP001174909"/>
    </source>
</evidence>
<gene>
    <name evidence="3" type="ORF">GBAR_LOCUS30482</name>
</gene>
<dbReference type="EMBL" id="CASHTH010004314">
    <property type="protein sequence ID" value="CAI8055919.1"/>
    <property type="molecule type" value="Genomic_DNA"/>
</dbReference>
<dbReference type="Pfam" id="PF04434">
    <property type="entry name" value="SWIM"/>
    <property type="match status" value="1"/>
</dbReference>
<name>A0AA35TX81_GEOBA</name>
<proteinExistence type="predicted"/>
<organism evidence="3 4">
    <name type="scientific">Geodia barretti</name>
    <name type="common">Barrett's horny sponge</name>
    <dbReference type="NCBI Taxonomy" id="519541"/>
    <lineage>
        <taxon>Eukaryota</taxon>
        <taxon>Metazoa</taxon>
        <taxon>Porifera</taxon>
        <taxon>Demospongiae</taxon>
        <taxon>Heteroscleromorpha</taxon>
        <taxon>Tetractinellida</taxon>
        <taxon>Astrophorina</taxon>
        <taxon>Geodiidae</taxon>
        <taxon>Geodia</taxon>
    </lineage>
</organism>
<sequence length="186" mass="19760">MAASCSSSSSAGACGSILQSTADQLLLEVKREAEESGSISEDLVSALLFVFQAPLHQALDLLDRGSVTRYYCTAGRELYRVRGSGGRFYTCLTSSDYCSCPSFVYTVLVKQDSLLCKHLLAVQLGRALSAGARGHVGSREGEEEGKSSSLPTVDEVCVTDEEFGRMLMIASGEMDTTVPPGGEGPR</sequence>
<keyword evidence="4" id="KW-1185">Reference proteome</keyword>
<protein>
    <submittedName>
        <fullName evidence="3">Zinc finger SWIM domain-containing protein 7</fullName>
    </submittedName>
</protein>
<dbReference type="AlphaFoldDB" id="A0AA35TX81"/>
<evidence type="ECO:0000259" key="2">
    <source>
        <dbReference type="PROSITE" id="PS50966"/>
    </source>
</evidence>
<dbReference type="PANTHER" id="PTHR28498:SF1">
    <property type="entry name" value="ZINC FINGER SWIM DOMAIN-CONTAINING PROTEIN 7"/>
    <property type="match status" value="1"/>
</dbReference>
<dbReference type="Proteomes" id="UP001174909">
    <property type="component" value="Unassembled WGS sequence"/>
</dbReference>
<keyword evidence="1" id="KW-0863">Zinc-finger</keyword>
<accession>A0AA35TX81</accession>
<dbReference type="GO" id="GO:0097196">
    <property type="term" value="C:Shu complex"/>
    <property type="evidence" value="ECO:0007669"/>
    <property type="project" value="TreeGrafter"/>
</dbReference>
<dbReference type="PANTHER" id="PTHR28498">
    <property type="entry name" value="ZINC FINGER SWIM DOMAIN-CONTAINING PROTEIN 7"/>
    <property type="match status" value="1"/>
</dbReference>
<reference evidence="3" key="1">
    <citation type="submission" date="2023-03" db="EMBL/GenBank/DDBJ databases">
        <authorList>
            <person name="Steffen K."/>
            <person name="Cardenas P."/>
        </authorList>
    </citation>
    <scope>NUCLEOTIDE SEQUENCE</scope>
</reference>
<evidence type="ECO:0000313" key="3">
    <source>
        <dbReference type="EMBL" id="CAI8055919.1"/>
    </source>
</evidence>
<dbReference type="GO" id="GO:0000724">
    <property type="term" value="P:double-strand break repair via homologous recombination"/>
    <property type="evidence" value="ECO:0007669"/>
    <property type="project" value="TreeGrafter"/>
</dbReference>
<dbReference type="PROSITE" id="PS50966">
    <property type="entry name" value="ZF_SWIM"/>
    <property type="match status" value="1"/>
</dbReference>
<feature type="domain" description="SWIM-type" evidence="2">
    <location>
        <begin position="89"/>
        <end position="127"/>
    </location>
</feature>